<keyword evidence="4" id="KW-1185">Reference proteome</keyword>
<sequence length="235" mass="26932">MKIERIDDKTVKCFLSNEELEEYDIDYKDFVTRSDKAKEVVQEIIEQAEEEVGYKPPKYAFDLQIMMLPDEGLVLVFSEKEPLENKNGAQLLQALQEMKRVFEEKKAEIGATLGKQAKEETENNAGKNKKAKGKAEEAAKPQFAIFAFRNIGRVIEYAAVLPANLRINSTLYRMEDGTCYVYVQKGGASYERYSRACIQAMEFAALYAADEQKIRYLEEHGECLIREKALKKLRA</sequence>
<dbReference type="PANTHER" id="PTHR39161:SF1">
    <property type="entry name" value="ADAPTER PROTEIN MECA 1"/>
    <property type="match status" value="1"/>
</dbReference>
<comment type="similarity">
    <text evidence="1">Belongs to the MecA family.</text>
</comment>
<organism evidence="3 4">
    <name type="scientific">Waltera acetigignens</name>
    <dbReference type="NCBI Taxonomy" id="2981769"/>
    <lineage>
        <taxon>Bacteria</taxon>
        <taxon>Bacillati</taxon>
        <taxon>Bacillota</taxon>
        <taxon>Clostridia</taxon>
        <taxon>Lachnospirales</taxon>
        <taxon>Lachnospiraceae</taxon>
        <taxon>Waltera</taxon>
    </lineage>
</organism>
<dbReference type="EMBL" id="JAJEPV010000047">
    <property type="protein sequence ID" value="MCC2120859.1"/>
    <property type="molecule type" value="Genomic_DNA"/>
</dbReference>
<evidence type="ECO:0000256" key="1">
    <source>
        <dbReference type="ARBA" id="ARBA00005397"/>
    </source>
</evidence>
<reference evidence="3 4" key="1">
    <citation type="submission" date="2021-10" db="EMBL/GenBank/DDBJ databases">
        <title>Anaerobic single-cell dispensing facilitates the cultivation of human gut bacteria.</title>
        <authorList>
            <person name="Afrizal A."/>
        </authorList>
    </citation>
    <scope>NUCLEOTIDE SEQUENCE [LARGE SCALE GENOMIC DNA]</scope>
    <source>
        <strain evidence="3 4">CLA-AA-H273</strain>
    </source>
</reference>
<dbReference type="RefSeq" id="WP_227064722.1">
    <property type="nucleotide sequence ID" value="NZ_JAJEPV010000047.1"/>
</dbReference>
<proteinExistence type="inferred from homology"/>
<dbReference type="Pfam" id="PF05389">
    <property type="entry name" value="MecA"/>
    <property type="match status" value="1"/>
</dbReference>
<evidence type="ECO:0000313" key="4">
    <source>
        <dbReference type="Proteomes" id="UP001197795"/>
    </source>
</evidence>
<dbReference type="InterPro" id="IPR038471">
    <property type="entry name" value="MecA_C_sf"/>
</dbReference>
<protein>
    <submittedName>
        <fullName evidence="3">Adaptor protein MecA</fullName>
    </submittedName>
</protein>
<feature type="region of interest" description="Disordered" evidence="2">
    <location>
        <begin position="113"/>
        <end position="133"/>
    </location>
</feature>
<dbReference type="Gene3D" id="3.30.70.1950">
    <property type="match status" value="1"/>
</dbReference>
<evidence type="ECO:0000256" key="2">
    <source>
        <dbReference type="SAM" id="MobiDB-lite"/>
    </source>
</evidence>
<gene>
    <name evidence="3" type="ORF">LKD75_14895</name>
</gene>
<dbReference type="PANTHER" id="PTHR39161">
    <property type="entry name" value="ADAPTER PROTEIN MECA"/>
    <property type="match status" value="1"/>
</dbReference>
<dbReference type="Proteomes" id="UP001197795">
    <property type="component" value="Unassembled WGS sequence"/>
</dbReference>
<name>A0AAE3A223_9FIRM</name>
<evidence type="ECO:0000313" key="3">
    <source>
        <dbReference type="EMBL" id="MCC2120859.1"/>
    </source>
</evidence>
<comment type="caution">
    <text evidence="3">The sequence shown here is derived from an EMBL/GenBank/DDBJ whole genome shotgun (WGS) entry which is preliminary data.</text>
</comment>
<dbReference type="InterPro" id="IPR008681">
    <property type="entry name" value="Neg-reg_MecA"/>
</dbReference>
<accession>A0AAE3A223</accession>
<dbReference type="AlphaFoldDB" id="A0AAE3A223"/>